<evidence type="ECO:0000256" key="8">
    <source>
        <dbReference type="ARBA" id="ARBA00022840"/>
    </source>
</evidence>
<dbReference type="GO" id="GO:0002949">
    <property type="term" value="P:tRNA threonylcarbamoyladenosine modification"/>
    <property type="evidence" value="ECO:0007669"/>
    <property type="project" value="InterPro"/>
</dbReference>
<keyword evidence="6" id="KW-0479">Metal-binding</keyword>
<dbReference type="Pfam" id="PF02367">
    <property type="entry name" value="TsaE"/>
    <property type="match status" value="1"/>
</dbReference>
<comment type="subcellular location">
    <subcellularLocation>
        <location evidence="1">Cytoplasm</location>
    </subcellularLocation>
</comment>
<dbReference type="GO" id="GO:0005737">
    <property type="term" value="C:cytoplasm"/>
    <property type="evidence" value="ECO:0007669"/>
    <property type="project" value="UniProtKB-SubCell"/>
</dbReference>
<evidence type="ECO:0000256" key="4">
    <source>
        <dbReference type="ARBA" id="ARBA00022490"/>
    </source>
</evidence>
<evidence type="ECO:0000256" key="5">
    <source>
        <dbReference type="ARBA" id="ARBA00022694"/>
    </source>
</evidence>
<name>A0A1M5Q670_9GAMM</name>
<gene>
    <name evidence="11" type="ORF">SAMN04488068_2508</name>
</gene>
<keyword evidence="5" id="KW-0819">tRNA processing</keyword>
<dbReference type="AlphaFoldDB" id="A0A1M5Q670"/>
<dbReference type="Proteomes" id="UP000199758">
    <property type="component" value="Unassembled WGS sequence"/>
</dbReference>
<sequence length="147" mass="16145">MTMLPTLLSGERDLPDTDATEAFGRELAAQLEDGAGGVIYLHGELGAGKTTLVRALLRALGVTGAIRSPTYTLMEPYELGSRRVLHMDLYRLEAADLEQLGLDDYPPAETLWLVEWPEKGGQHLPAADIELHLSVDGRGRRLSIRRP</sequence>
<dbReference type="STRING" id="490188.SAMN04488068_2508"/>
<organism evidence="11 12">
    <name type="scientific">Hydrocarboniphaga daqingensis</name>
    <dbReference type="NCBI Taxonomy" id="490188"/>
    <lineage>
        <taxon>Bacteria</taxon>
        <taxon>Pseudomonadati</taxon>
        <taxon>Pseudomonadota</taxon>
        <taxon>Gammaproteobacteria</taxon>
        <taxon>Nevskiales</taxon>
        <taxon>Nevskiaceae</taxon>
        <taxon>Hydrocarboniphaga</taxon>
    </lineage>
</organism>
<protein>
    <recommendedName>
        <fullName evidence="3">tRNA threonylcarbamoyladenosine biosynthesis protein TsaE</fullName>
    </recommendedName>
    <alternativeName>
        <fullName evidence="10">t(6)A37 threonylcarbamoyladenosine biosynthesis protein TsaE</fullName>
    </alternativeName>
</protein>
<evidence type="ECO:0000256" key="2">
    <source>
        <dbReference type="ARBA" id="ARBA00007599"/>
    </source>
</evidence>
<dbReference type="GO" id="GO:0005524">
    <property type="term" value="F:ATP binding"/>
    <property type="evidence" value="ECO:0007669"/>
    <property type="project" value="UniProtKB-KW"/>
</dbReference>
<dbReference type="NCBIfam" id="TIGR00150">
    <property type="entry name" value="T6A_YjeE"/>
    <property type="match status" value="1"/>
</dbReference>
<reference evidence="11 12" key="1">
    <citation type="submission" date="2016-11" db="EMBL/GenBank/DDBJ databases">
        <authorList>
            <person name="Jaros S."/>
            <person name="Januszkiewicz K."/>
            <person name="Wedrychowicz H."/>
        </authorList>
    </citation>
    <scope>NUCLEOTIDE SEQUENCE [LARGE SCALE GENOMIC DNA]</scope>
    <source>
        <strain evidence="11 12">CGMCC 1.7049</strain>
    </source>
</reference>
<evidence type="ECO:0000313" key="11">
    <source>
        <dbReference type="EMBL" id="SHH09023.1"/>
    </source>
</evidence>
<dbReference type="PANTHER" id="PTHR33540:SF2">
    <property type="entry name" value="TRNA THREONYLCARBAMOYLADENOSINE BIOSYNTHESIS PROTEIN TSAE"/>
    <property type="match status" value="1"/>
</dbReference>
<evidence type="ECO:0000256" key="6">
    <source>
        <dbReference type="ARBA" id="ARBA00022723"/>
    </source>
</evidence>
<keyword evidence="8" id="KW-0067">ATP-binding</keyword>
<evidence type="ECO:0000256" key="9">
    <source>
        <dbReference type="ARBA" id="ARBA00022842"/>
    </source>
</evidence>
<evidence type="ECO:0000313" key="12">
    <source>
        <dbReference type="Proteomes" id="UP000199758"/>
    </source>
</evidence>
<keyword evidence="4" id="KW-0963">Cytoplasm</keyword>
<accession>A0A1M5Q670</accession>
<evidence type="ECO:0000256" key="3">
    <source>
        <dbReference type="ARBA" id="ARBA00019010"/>
    </source>
</evidence>
<proteinExistence type="inferred from homology"/>
<keyword evidence="9" id="KW-0460">Magnesium</keyword>
<dbReference type="GO" id="GO:0046872">
    <property type="term" value="F:metal ion binding"/>
    <property type="evidence" value="ECO:0007669"/>
    <property type="project" value="UniProtKB-KW"/>
</dbReference>
<dbReference type="InterPro" id="IPR027417">
    <property type="entry name" value="P-loop_NTPase"/>
</dbReference>
<dbReference type="PANTHER" id="PTHR33540">
    <property type="entry name" value="TRNA THREONYLCARBAMOYLADENOSINE BIOSYNTHESIS PROTEIN TSAE"/>
    <property type="match status" value="1"/>
</dbReference>
<comment type="similarity">
    <text evidence="2">Belongs to the TsaE family.</text>
</comment>
<dbReference type="Gene3D" id="3.40.50.300">
    <property type="entry name" value="P-loop containing nucleotide triphosphate hydrolases"/>
    <property type="match status" value="1"/>
</dbReference>
<dbReference type="EMBL" id="FQWZ01000005">
    <property type="protein sequence ID" value="SHH09023.1"/>
    <property type="molecule type" value="Genomic_DNA"/>
</dbReference>
<evidence type="ECO:0000256" key="1">
    <source>
        <dbReference type="ARBA" id="ARBA00004496"/>
    </source>
</evidence>
<evidence type="ECO:0000256" key="7">
    <source>
        <dbReference type="ARBA" id="ARBA00022741"/>
    </source>
</evidence>
<dbReference type="InterPro" id="IPR003442">
    <property type="entry name" value="T6A_TsaE"/>
</dbReference>
<keyword evidence="7" id="KW-0547">Nucleotide-binding</keyword>
<dbReference type="RefSeq" id="WP_217650293.1">
    <property type="nucleotide sequence ID" value="NZ_FQWZ01000005.1"/>
</dbReference>
<keyword evidence="12" id="KW-1185">Reference proteome</keyword>
<evidence type="ECO:0000256" key="10">
    <source>
        <dbReference type="ARBA" id="ARBA00032441"/>
    </source>
</evidence>
<dbReference type="SUPFAM" id="SSF52540">
    <property type="entry name" value="P-loop containing nucleoside triphosphate hydrolases"/>
    <property type="match status" value="1"/>
</dbReference>